<feature type="non-terminal residue" evidence="1">
    <location>
        <position position="1"/>
    </location>
</feature>
<reference evidence="1" key="1">
    <citation type="submission" date="2018-05" db="EMBL/GenBank/DDBJ databases">
        <authorList>
            <person name="Lanie J.A."/>
            <person name="Ng W.-L."/>
            <person name="Kazmierczak K.M."/>
            <person name="Andrzejewski T.M."/>
            <person name="Davidsen T.M."/>
            <person name="Wayne K.J."/>
            <person name="Tettelin H."/>
            <person name="Glass J.I."/>
            <person name="Rusch D."/>
            <person name="Podicherti R."/>
            <person name="Tsui H.-C.T."/>
            <person name="Winkler M.E."/>
        </authorList>
    </citation>
    <scope>NUCLEOTIDE SEQUENCE</scope>
</reference>
<dbReference type="EMBL" id="UINC01093026">
    <property type="protein sequence ID" value="SVC47108.1"/>
    <property type="molecule type" value="Genomic_DNA"/>
</dbReference>
<dbReference type="AlphaFoldDB" id="A0A382MEZ7"/>
<evidence type="ECO:0000313" key="1">
    <source>
        <dbReference type="EMBL" id="SVC47108.1"/>
    </source>
</evidence>
<feature type="non-terminal residue" evidence="1">
    <location>
        <position position="41"/>
    </location>
</feature>
<organism evidence="1">
    <name type="scientific">marine metagenome</name>
    <dbReference type="NCBI Taxonomy" id="408172"/>
    <lineage>
        <taxon>unclassified sequences</taxon>
        <taxon>metagenomes</taxon>
        <taxon>ecological metagenomes</taxon>
    </lineage>
</organism>
<name>A0A382MEZ7_9ZZZZ</name>
<protein>
    <submittedName>
        <fullName evidence="1">Uncharacterized protein</fullName>
    </submittedName>
</protein>
<gene>
    <name evidence="1" type="ORF">METZ01_LOCUS299962</name>
</gene>
<sequence length="41" mass="4557">PHIDAARGALALRLATRARQRRSQALHRFPAPARLGIRSDI</sequence>
<accession>A0A382MEZ7</accession>
<proteinExistence type="predicted"/>